<proteinExistence type="predicted"/>
<comment type="caution">
    <text evidence="2">The sequence shown here is derived from an EMBL/GenBank/DDBJ whole genome shotgun (WGS) entry which is preliminary data.</text>
</comment>
<organism evidence="2 3">
    <name type="scientific">Aspergillus steynii IBT 23096</name>
    <dbReference type="NCBI Taxonomy" id="1392250"/>
    <lineage>
        <taxon>Eukaryota</taxon>
        <taxon>Fungi</taxon>
        <taxon>Dikarya</taxon>
        <taxon>Ascomycota</taxon>
        <taxon>Pezizomycotina</taxon>
        <taxon>Eurotiomycetes</taxon>
        <taxon>Eurotiomycetidae</taxon>
        <taxon>Eurotiales</taxon>
        <taxon>Aspergillaceae</taxon>
        <taxon>Aspergillus</taxon>
        <taxon>Aspergillus subgen. Circumdati</taxon>
    </lineage>
</organism>
<feature type="signal peptide" evidence="1">
    <location>
        <begin position="1"/>
        <end position="19"/>
    </location>
</feature>
<evidence type="ECO:0000313" key="3">
    <source>
        <dbReference type="Proteomes" id="UP000234275"/>
    </source>
</evidence>
<evidence type="ECO:0008006" key="4">
    <source>
        <dbReference type="Google" id="ProtNLM"/>
    </source>
</evidence>
<dbReference type="Gene3D" id="2.60.20.10">
    <property type="entry name" value="Crystallins"/>
    <property type="match status" value="1"/>
</dbReference>
<dbReference type="RefSeq" id="XP_024706083.1">
    <property type="nucleotide sequence ID" value="XM_024853124.1"/>
</dbReference>
<feature type="chain" id="PRO_5014128278" description="Beta/gamma crystallin 'Greek key' domain-containing protein" evidence="1">
    <location>
        <begin position="20"/>
        <end position="70"/>
    </location>
</feature>
<dbReference type="OrthoDB" id="10356028at2759"/>
<dbReference type="VEuPathDB" id="FungiDB:P170DRAFT_474335"/>
<sequence length="70" mass="7729">MQIVKVLSAILAMLTLSAAADHEVTLYNDPDYKGHSKKISPDKCTEIKGDLKQLGSIKIPRGRVMCVLFK</sequence>
<reference evidence="2 3" key="1">
    <citation type="submission" date="2016-12" db="EMBL/GenBank/DDBJ databases">
        <title>The genomes of Aspergillus section Nigri reveals drivers in fungal speciation.</title>
        <authorList>
            <consortium name="DOE Joint Genome Institute"/>
            <person name="Vesth T.C."/>
            <person name="Nybo J."/>
            <person name="Theobald S."/>
            <person name="Brandl J."/>
            <person name="Frisvad J.C."/>
            <person name="Nielsen K.F."/>
            <person name="Lyhne E.K."/>
            <person name="Kogle M.E."/>
            <person name="Kuo A."/>
            <person name="Riley R."/>
            <person name="Clum A."/>
            <person name="Nolan M."/>
            <person name="Lipzen A."/>
            <person name="Salamov A."/>
            <person name="Henrissat B."/>
            <person name="Wiebenga A."/>
            <person name="De Vries R.P."/>
            <person name="Grigoriev I.V."/>
            <person name="Mortensen U.H."/>
            <person name="Andersen M.R."/>
            <person name="Baker S.E."/>
        </authorList>
    </citation>
    <scope>NUCLEOTIDE SEQUENCE [LARGE SCALE GENOMIC DNA]</scope>
    <source>
        <strain evidence="2 3">IBT 23096</strain>
    </source>
</reference>
<evidence type="ECO:0000313" key="2">
    <source>
        <dbReference type="EMBL" id="PLB50781.1"/>
    </source>
</evidence>
<name>A0A2I2GD45_9EURO</name>
<dbReference type="GeneID" id="36560822"/>
<dbReference type="AlphaFoldDB" id="A0A2I2GD45"/>
<keyword evidence="3" id="KW-1185">Reference proteome</keyword>
<keyword evidence="1" id="KW-0732">Signal</keyword>
<protein>
    <recommendedName>
        <fullName evidence="4">Beta/gamma crystallin 'Greek key' domain-containing protein</fullName>
    </recommendedName>
</protein>
<dbReference type="EMBL" id="MSFO01000003">
    <property type="protein sequence ID" value="PLB50781.1"/>
    <property type="molecule type" value="Genomic_DNA"/>
</dbReference>
<gene>
    <name evidence="2" type="ORF">P170DRAFT_474335</name>
</gene>
<dbReference type="InterPro" id="IPR011024">
    <property type="entry name" value="G_crystallin-like"/>
</dbReference>
<accession>A0A2I2GD45</accession>
<dbReference type="Proteomes" id="UP000234275">
    <property type="component" value="Unassembled WGS sequence"/>
</dbReference>
<dbReference type="SUPFAM" id="SSF49695">
    <property type="entry name" value="gamma-Crystallin-like"/>
    <property type="match status" value="1"/>
</dbReference>
<evidence type="ECO:0000256" key="1">
    <source>
        <dbReference type="SAM" id="SignalP"/>
    </source>
</evidence>